<dbReference type="KEGG" id="atm:ANT_12390"/>
<comment type="subcellular location">
    <subcellularLocation>
        <location evidence="8">Cytoplasm</location>
    </subcellularLocation>
</comment>
<evidence type="ECO:0000256" key="7">
    <source>
        <dbReference type="ARBA" id="ARBA00023154"/>
    </source>
</evidence>
<keyword evidence="3 8" id="KW-0808">Transferase</keyword>
<evidence type="ECO:0000256" key="4">
    <source>
        <dbReference type="ARBA" id="ARBA00022741"/>
    </source>
</evidence>
<feature type="domain" description="Aspartate/glutamate/uridylate kinase" evidence="9">
    <location>
        <begin position="1"/>
        <end position="247"/>
    </location>
</feature>
<proteinExistence type="inferred from homology"/>
<dbReference type="GO" id="GO:0005737">
    <property type="term" value="C:cytoplasm"/>
    <property type="evidence" value="ECO:0007669"/>
    <property type="project" value="UniProtKB-SubCell"/>
</dbReference>
<evidence type="ECO:0000256" key="1">
    <source>
        <dbReference type="ARBA" id="ARBA00022490"/>
    </source>
</evidence>
<dbReference type="SUPFAM" id="SSF53633">
    <property type="entry name" value="Carbamate kinase-like"/>
    <property type="match status" value="1"/>
</dbReference>
<keyword evidence="11" id="KW-1185">Reference proteome</keyword>
<dbReference type="STRING" id="926569.ANT_12390"/>
<dbReference type="PIRSF" id="PIRSF000728">
    <property type="entry name" value="NAGK"/>
    <property type="match status" value="1"/>
</dbReference>
<dbReference type="GO" id="GO:0003991">
    <property type="term" value="F:acetylglutamate kinase activity"/>
    <property type="evidence" value="ECO:0007669"/>
    <property type="project" value="TreeGrafter"/>
</dbReference>
<organism evidence="10 11">
    <name type="scientific">Anaerolinea thermophila (strain DSM 14523 / JCM 11388 / NBRC 100420 / UNI-1)</name>
    <dbReference type="NCBI Taxonomy" id="926569"/>
    <lineage>
        <taxon>Bacteria</taxon>
        <taxon>Bacillati</taxon>
        <taxon>Chloroflexota</taxon>
        <taxon>Anaerolineae</taxon>
        <taxon>Anaerolineales</taxon>
        <taxon>Anaerolineaceae</taxon>
        <taxon>Anaerolinea</taxon>
    </lineage>
</organism>
<evidence type="ECO:0000313" key="11">
    <source>
        <dbReference type="Proteomes" id="UP000008922"/>
    </source>
</evidence>
<evidence type="ECO:0000256" key="3">
    <source>
        <dbReference type="ARBA" id="ARBA00022679"/>
    </source>
</evidence>
<dbReference type="NCBIfam" id="NF010659">
    <property type="entry name" value="PRK14058.1-1"/>
    <property type="match status" value="1"/>
</dbReference>
<evidence type="ECO:0000256" key="5">
    <source>
        <dbReference type="ARBA" id="ARBA00022777"/>
    </source>
</evidence>
<dbReference type="AlphaFoldDB" id="E8N4A9"/>
<dbReference type="PANTHER" id="PTHR23342">
    <property type="entry name" value="N-ACETYLGLUTAMATE SYNTHASE"/>
    <property type="match status" value="1"/>
</dbReference>
<evidence type="ECO:0000259" key="9">
    <source>
        <dbReference type="Pfam" id="PF00696"/>
    </source>
</evidence>
<dbReference type="PANTHER" id="PTHR23342:SF20">
    <property type="entry name" value="[LYSW]-AMINOADIPATE KINASE"/>
    <property type="match status" value="1"/>
</dbReference>
<dbReference type="CDD" id="cd04251">
    <property type="entry name" value="AAK_NAGK-UC"/>
    <property type="match status" value="1"/>
</dbReference>
<dbReference type="Gene3D" id="3.40.1160.10">
    <property type="entry name" value="Acetylglutamate kinase-like"/>
    <property type="match status" value="1"/>
</dbReference>
<comment type="caution">
    <text evidence="8">Lacks conserved residue(s) required for the propagation of feature annotation.</text>
</comment>
<dbReference type="EC" id="2.7.2.17" evidence="8"/>
<dbReference type="GO" id="GO:0005524">
    <property type="term" value="F:ATP binding"/>
    <property type="evidence" value="ECO:0007669"/>
    <property type="project" value="UniProtKB-KW"/>
</dbReference>
<comment type="function">
    <text evidence="8">Catalyzes the phosphorylation of LysW-gamma-alpha-aminoadipate.</text>
</comment>
<feature type="site" description="Transition state stabilizer" evidence="8">
    <location>
        <position position="5"/>
    </location>
</feature>
<evidence type="ECO:0000256" key="8">
    <source>
        <dbReference type="HAMAP-Rule" id="MF_02082"/>
    </source>
</evidence>
<dbReference type="GO" id="GO:0019878">
    <property type="term" value="P:lysine biosynthetic process via aminoadipic acid"/>
    <property type="evidence" value="ECO:0007669"/>
    <property type="project" value="UniProtKB-UniRule"/>
</dbReference>
<keyword evidence="2 8" id="KW-0028">Amino-acid biosynthesis</keyword>
<dbReference type="HAMAP" id="MF_02082">
    <property type="entry name" value="LysZ"/>
    <property type="match status" value="1"/>
</dbReference>
<dbReference type="NCBIfam" id="NF010661">
    <property type="entry name" value="PRK14058.1-3"/>
    <property type="match status" value="1"/>
</dbReference>
<dbReference type="InterPro" id="IPR037529">
    <property type="entry name" value="LysZ"/>
</dbReference>
<dbReference type="NCBIfam" id="TIGR00761">
    <property type="entry name" value="argB"/>
    <property type="match status" value="1"/>
</dbReference>
<dbReference type="HOGENOM" id="CLU_053680_2_1_0"/>
<accession>E8N4A9</accession>
<keyword evidence="5 8" id="KW-0418">Kinase</keyword>
<comment type="similarity">
    <text evidence="8">Belongs to the acetylglutamate kinase family. LysZ subfamily.</text>
</comment>
<dbReference type="RefSeq" id="WP_013559661.1">
    <property type="nucleotide sequence ID" value="NC_014960.1"/>
</dbReference>
<dbReference type="eggNOG" id="COG0548">
    <property type="taxonomic scope" value="Bacteria"/>
</dbReference>
<comment type="pathway">
    <text evidence="8">Amino-acid biosynthesis; L-lysine biosynthesis via AAA pathway; L-lysine from L-alpha-aminoadipate (Thermus route): step 2/5.</text>
</comment>
<keyword evidence="7 8" id="KW-0457">Lysine biosynthesis</keyword>
<dbReference type="OrthoDB" id="9803155at2"/>
<comment type="catalytic activity">
    <reaction evidence="8">
        <text>[amino-group carrier protein]-C-terminal-N-(1,4-dicarboxybutan-1-yl)-L-glutamine + ATP = [amino-group carrier protein]-C-terminal-N-(1-carboxy-5-phosphooxy-5-oxopentan-1-yl)-L-glutamine + ADP</text>
        <dbReference type="Rhea" id="RHEA:41944"/>
        <dbReference type="Rhea" id="RHEA-COMP:9694"/>
        <dbReference type="Rhea" id="RHEA-COMP:9712"/>
        <dbReference type="ChEBI" id="CHEBI:30616"/>
        <dbReference type="ChEBI" id="CHEBI:78499"/>
        <dbReference type="ChEBI" id="CHEBI:78503"/>
        <dbReference type="ChEBI" id="CHEBI:456216"/>
        <dbReference type="EC" id="2.7.2.17"/>
    </reaction>
</comment>
<keyword evidence="4 8" id="KW-0547">Nucleotide-binding</keyword>
<evidence type="ECO:0000313" key="10">
    <source>
        <dbReference type="EMBL" id="BAJ63273.1"/>
    </source>
</evidence>
<dbReference type="InterPro" id="IPR001057">
    <property type="entry name" value="Glu/AcGlu_kinase"/>
</dbReference>
<dbReference type="EMBL" id="AP012029">
    <property type="protein sequence ID" value="BAJ63273.1"/>
    <property type="molecule type" value="Genomic_DNA"/>
</dbReference>
<evidence type="ECO:0000256" key="2">
    <source>
        <dbReference type="ARBA" id="ARBA00022605"/>
    </source>
</evidence>
<dbReference type="GO" id="GO:0006526">
    <property type="term" value="P:L-arginine biosynthetic process"/>
    <property type="evidence" value="ECO:0007669"/>
    <property type="project" value="TreeGrafter"/>
</dbReference>
<feature type="binding site" evidence="8">
    <location>
        <position position="168"/>
    </location>
    <ligand>
        <name>substrate</name>
    </ligand>
</feature>
<protein>
    <recommendedName>
        <fullName evidence="8">Putative [LysW]-aminoadipate kinase</fullName>
        <ecNumber evidence="8">2.7.2.17</ecNumber>
    </recommendedName>
</protein>
<name>E8N4A9_ANATU</name>
<dbReference type="Proteomes" id="UP000008922">
    <property type="component" value="Chromosome"/>
</dbReference>
<sequence length="267" mass="28660">MIVVKIGGSQGVNLDTICADAASLIQQGEQLILVHGGSAEVNEISTQLGHPPRFVTSENGFTSRYTNRTTLEIFAMVTAGKINTLIVERMQKHGVNALGLSGVDGRLMRAQRKEAIRIVENGRKMILRDDYTGKIETVNTNLLQLLLENGFTPVIAPLALSQQGEAVNVDADRAAAMIAGSVHAEQLIILTNVPGLMRHFPDESTVIPRLSRAELDSALSFAEGRMKKKVLGASEAIHLGVPRVIFADGRTEHPLLDALAGKGTVIA</sequence>
<dbReference type="FunCoup" id="E8N4A9">
    <property type="interactions" value="403"/>
</dbReference>
<dbReference type="InParanoid" id="E8N4A9"/>
<dbReference type="PRINTS" id="PR00474">
    <property type="entry name" value="GLU5KINASE"/>
</dbReference>
<feature type="binding site" evidence="8">
    <location>
        <position position="64"/>
    </location>
    <ligand>
        <name>substrate</name>
    </ligand>
</feature>
<keyword evidence="1 8" id="KW-0963">Cytoplasm</keyword>
<evidence type="ECO:0000256" key="6">
    <source>
        <dbReference type="ARBA" id="ARBA00022840"/>
    </source>
</evidence>
<feature type="site" description="Transition state stabilizer" evidence="8">
    <location>
        <position position="229"/>
    </location>
</feature>
<keyword evidence="6 8" id="KW-0067">ATP-binding</keyword>
<dbReference type="GO" id="GO:0043744">
    <property type="term" value="F:N2-acetyl-L-aminoadipate kinase activity"/>
    <property type="evidence" value="ECO:0007669"/>
    <property type="project" value="RHEA"/>
</dbReference>
<dbReference type="InterPro" id="IPR036393">
    <property type="entry name" value="AceGlu_kinase-like_sf"/>
</dbReference>
<dbReference type="InterPro" id="IPR004662">
    <property type="entry name" value="AcgluKinase_fam"/>
</dbReference>
<reference evidence="10 11" key="1">
    <citation type="submission" date="2010-12" db="EMBL/GenBank/DDBJ databases">
        <title>Whole genome sequence of Anaerolinea thermophila UNI-1.</title>
        <authorList>
            <person name="Narita-Yamada S."/>
            <person name="Kishi E."/>
            <person name="Watanabe Y."/>
            <person name="Takasaki K."/>
            <person name="Ankai A."/>
            <person name="Oguchi A."/>
            <person name="Fukui S."/>
            <person name="Takahashi M."/>
            <person name="Yashiro I."/>
            <person name="Hosoyama A."/>
            <person name="Sekiguchi Y."/>
            <person name="Hanada S."/>
            <person name="Fujita N."/>
        </authorList>
    </citation>
    <scope>NUCLEOTIDE SEQUENCE [LARGE SCALE GENOMIC DNA]</scope>
    <source>
        <strain evidence="11">DSM 14523 / JCM 11388 / NBRC 100420 / UNI-1</strain>
    </source>
</reference>
<dbReference type="NCBIfam" id="NF010662">
    <property type="entry name" value="PRK14058.1-4"/>
    <property type="match status" value="1"/>
</dbReference>
<dbReference type="UniPathway" id="UPA00033">
    <property type="reaction ID" value="UER00036"/>
</dbReference>
<dbReference type="Pfam" id="PF00696">
    <property type="entry name" value="AA_kinase"/>
    <property type="match status" value="1"/>
</dbReference>
<dbReference type="InterPro" id="IPR001048">
    <property type="entry name" value="Asp/Glu/Uridylate_kinase"/>
</dbReference>
<gene>
    <name evidence="10" type="primary">argB</name>
    <name evidence="8" type="synonym">lysZ</name>
    <name evidence="10" type="ordered locus">ANT_12390</name>
</gene>